<name>A0A0A8ZXX3_ARUDO</name>
<proteinExistence type="predicted"/>
<feature type="compositionally biased region" description="Basic residues" evidence="1">
    <location>
        <begin position="52"/>
        <end position="67"/>
    </location>
</feature>
<reference evidence="2" key="1">
    <citation type="submission" date="2014-09" db="EMBL/GenBank/DDBJ databases">
        <authorList>
            <person name="Magalhaes I.L.F."/>
            <person name="Oliveira U."/>
            <person name="Santos F.R."/>
            <person name="Vidigal T.H.D.A."/>
            <person name="Brescovit A.D."/>
            <person name="Santos A.J."/>
        </authorList>
    </citation>
    <scope>NUCLEOTIDE SEQUENCE</scope>
    <source>
        <tissue evidence="2">Shoot tissue taken approximately 20 cm above the soil surface</tissue>
    </source>
</reference>
<dbReference type="AlphaFoldDB" id="A0A0A8ZXX3"/>
<protein>
    <submittedName>
        <fullName evidence="2">Uncharacterized protein</fullName>
    </submittedName>
</protein>
<evidence type="ECO:0000256" key="1">
    <source>
        <dbReference type="SAM" id="MobiDB-lite"/>
    </source>
</evidence>
<evidence type="ECO:0000313" key="2">
    <source>
        <dbReference type="EMBL" id="JAD44244.1"/>
    </source>
</evidence>
<sequence length="182" mass="18643">MRACQGELPWPACVGACSMEGKPVRWWSCPEDAKAVEDIDDVDLFDRDGGGRRRPRGGAAARRRHGASCRPLSMTRPRGGSATRVMHGDATAKAATSDELVHSEARGRRSASAQMCAGRHSAVALGSGGAAALGRGSAAGGVGADGAALGVPVRGARLVAFVAEEAASITRGVGFFTIRSKS</sequence>
<feature type="region of interest" description="Disordered" evidence="1">
    <location>
        <begin position="46"/>
        <end position="84"/>
    </location>
</feature>
<accession>A0A0A8ZXX3</accession>
<dbReference type="EMBL" id="GBRH01253651">
    <property type="protein sequence ID" value="JAD44244.1"/>
    <property type="molecule type" value="Transcribed_RNA"/>
</dbReference>
<reference evidence="2" key="2">
    <citation type="journal article" date="2015" name="Data Brief">
        <title>Shoot transcriptome of the giant reed, Arundo donax.</title>
        <authorList>
            <person name="Barrero R.A."/>
            <person name="Guerrero F.D."/>
            <person name="Moolhuijzen P."/>
            <person name="Goolsby J.A."/>
            <person name="Tidwell J."/>
            <person name="Bellgard S.E."/>
            <person name="Bellgard M.I."/>
        </authorList>
    </citation>
    <scope>NUCLEOTIDE SEQUENCE</scope>
    <source>
        <tissue evidence="2">Shoot tissue taken approximately 20 cm above the soil surface</tissue>
    </source>
</reference>
<organism evidence="2">
    <name type="scientific">Arundo donax</name>
    <name type="common">Giant reed</name>
    <name type="synonym">Donax arundinaceus</name>
    <dbReference type="NCBI Taxonomy" id="35708"/>
    <lineage>
        <taxon>Eukaryota</taxon>
        <taxon>Viridiplantae</taxon>
        <taxon>Streptophyta</taxon>
        <taxon>Embryophyta</taxon>
        <taxon>Tracheophyta</taxon>
        <taxon>Spermatophyta</taxon>
        <taxon>Magnoliopsida</taxon>
        <taxon>Liliopsida</taxon>
        <taxon>Poales</taxon>
        <taxon>Poaceae</taxon>
        <taxon>PACMAD clade</taxon>
        <taxon>Arundinoideae</taxon>
        <taxon>Arundineae</taxon>
        <taxon>Arundo</taxon>
    </lineage>
</organism>